<evidence type="ECO:0000313" key="3">
    <source>
        <dbReference type="Proteomes" id="UP000807469"/>
    </source>
</evidence>
<dbReference type="InterPro" id="IPR008266">
    <property type="entry name" value="Tyr_kinase_AS"/>
</dbReference>
<dbReference type="PANTHER" id="PTHR38248:SF2">
    <property type="entry name" value="FUNK1 11"/>
    <property type="match status" value="1"/>
</dbReference>
<feature type="domain" description="Protein kinase" evidence="1">
    <location>
        <begin position="1"/>
        <end position="339"/>
    </location>
</feature>
<dbReference type="PANTHER" id="PTHR38248">
    <property type="entry name" value="FUNK1 6"/>
    <property type="match status" value="1"/>
</dbReference>
<proteinExistence type="predicted"/>
<dbReference type="GO" id="GO:0005524">
    <property type="term" value="F:ATP binding"/>
    <property type="evidence" value="ECO:0007669"/>
    <property type="project" value="InterPro"/>
</dbReference>
<dbReference type="InterPro" id="IPR011009">
    <property type="entry name" value="Kinase-like_dom_sf"/>
</dbReference>
<dbReference type="Pfam" id="PF17667">
    <property type="entry name" value="Pkinase_fungal"/>
    <property type="match status" value="1"/>
</dbReference>
<dbReference type="EMBL" id="MU155458">
    <property type="protein sequence ID" value="KAF9473244.1"/>
    <property type="molecule type" value="Genomic_DNA"/>
</dbReference>
<accession>A0A9P6CUJ8</accession>
<dbReference type="InterPro" id="IPR000719">
    <property type="entry name" value="Prot_kinase_dom"/>
</dbReference>
<evidence type="ECO:0000313" key="2">
    <source>
        <dbReference type="EMBL" id="KAF9473244.1"/>
    </source>
</evidence>
<comment type="caution">
    <text evidence="2">The sequence shown here is derived from an EMBL/GenBank/DDBJ whole genome shotgun (WGS) entry which is preliminary data.</text>
</comment>
<dbReference type="Proteomes" id="UP000807469">
    <property type="component" value="Unassembled WGS sequence"/>
</dbReference>
<protein>
    <recommendedName>
        <fullName evidence="1">Protein kinase domain-containing protein</fullName>
    </recommendedName>
</protein>
<dbReference type="OrthoDB" id="3260094at2759"/>
<dbReference type="PROSITE" id="PS50011">
    <property type="entry name" value="PROTEIN_KINASE_DOM"/>
    <property type="match status" value="1"/>
</dbReference>
<feature type="non-terminal residue" evidence="2">
    <location>
        <position position="1"/>
    </location>
</feature>
<name>A0A9P6CUJ8_9AGAR</name>
<reference evidence="2" key="1">
    <citation type="submission" date="2020-11" db="EMBL/GenBank/DDBJ databases">
        <authorList>
            <consortium name="DOE Joint Genome Institute"/>
            <person name="Ahrendt S."/>
            <person name="Riley R."/>
            <person name="Andreopoulos W."/>
            <person name="Labutti K."/>
            <person name="Pangilinan J."/>
            <person name="Ruiz-Duenas F.J."/>
            <person name="Barrasa J.M."/>
            <person name="Sanchez-Garcia M."/>
            <person name="Camarero S."/>
            <person name="Miyauchi S."/>
            <person name="Serrano A."/>
            <person name="Linde D."/>
            <person name="Babiker R."/>
            <person name="Drula E."/>
            <person name="Ayuso-Fernandez I."/>
            <person name="Pacheco R."/>
            <person name="Padilla G."/>
            <person name="Ferreira P."/>
            <person name="Barriuso J."/>
            <person name="Kellner H."/>
            <person name="Castanera R."/>
            <person name="Alfaro M."/>
            <person name="Ramirez L."/>
            <person name="Pisabarro A.G."/>
            <person name="Kuo A."/>
            <person name="Tritt A."/>
            <person name="Lipzen A."/>
            <person name="He G."/>
            <person name="Yan M."/>
            <person name="Ng V."/>
            <person name="Cullen D."/>
            <person name="Martin F."/>
            <person name="Rosso M.-N."/>
            <person name="Henrissat B."/>
            <person name="Hibbett D."/>
            <person name="Martinez A.T."/>
            <person name="Grigoriev I.V."/>
        </authorList>
    </citation>
    <scope>NUCLEOTIDE SEQUENCE</scope>
    <source>
        <strain evidence="2">CIRM-BRFM 674</strain>
    </source>
</reference>
<evidence type="ECO:0000259" key="1">
    <source>
        <dbReference type="PROSITE" id="PS50011"/>
    </source>
</evidence>
<dbReference type="PROSITE" id="PS00109">
    <property type="entry name" value="PROTEIN_KINASE_TYR"/>
    <property type="match status" value="1"/>
</dbReference>
<sequence length="339" mass="37392">VTIDRFTGDPQSVVVDGQEFTIITEVFISPYLFGRGTRVYVVRDRHGLFHILKDSWILSTHPDSEIQHIKAISDAVQAADLSTRLQILCPRFVAGEDSVDNTEEARDLAAGMAPARIRRRIITGPIGDPITSFRSRVECLQALLDIVDQLKFLNENCGLVHGDVSMNNIVIVRFLPNILAASPAFSLPAAATQPLSQAVAIRPCTMNGLPFDVSSGGSIIDFDYTRAKNVLTTKTSGTMPYMAVDLMNPAKPVAHRLIHDIESICYILLHLVRFTTGPAGTGDGKIANSHRVAVWHHEHNTEIIKDLKNGDIVAIIEEPNQYITNYWAPITSHVIKLLK</sequence>
<feature type="non-terminal residue" evidence="2">
    <location>
        <position position="339"/>
    </location>
</feature>
<keyword evidence="3" id="KW-1185">Reference proteome</keyword>
<organism evidence="2 3">
    <name type="scientific">Pholiota conissans</name>
    <dbReference type="NCBI Taxonomy" id="109636"/>
    <lineage>
        <taxon>Eukaryota</taxon>
        <taxon>Fungi</taxon>
        <taxon>Dikarya</taxon>
        <taxon>Basidiomycota</taxon>
        <taxon>Agaricomycotina</taxon>
        <taxon>Agaricomycetes</taxon>
        <taxon>Agaricomycetidae</taxon>
        <taxon>Agaricales</taxon>
        <taxon>Agaricineae</taxon>
        <taxon>Strophariaceae</taxon>
        <taxon>Pholiota</taxon>
    </lineage>
</organism>
<dbReference type="AlphaFoldDB" id="A0A9P6CUJ8"/>
<gene>
    <name evidence="2" type="ORF">BDN70DRAFT_789678</name>
</gene>
<dbReference type="GO" id="GO:0004672">
    <property type="term" value="F:protein kinase activity"/>
    <property type="evidence" value="ECO:0007669"/>
    <property type="project" value="InterPro"/>
</dbReference>
<dbReference type="SUPFAM" id="SSF56112">
    <property type="entry name" value="Protein kinase-like (PK-like)"/>
    <property type="match status" value="1"/>
</dbReference>
<dbReference type="InterPro" id="IPR040976">
    <property type="entry name" value="Pkinase_fungal"/>
</dbReference>
<dbReference type="Gene3D" id="1.10.510.10">
    <property type="entry name" value="Transferase(Phosphotransferase) domain 1"/>
    <property type="match status" value="1"/>
</dbReference>